<dbReference type="SUPFAM" id="SSF48452">
    <property type="entry name" value="TPR-like"/>
    <property type="match status" value="1"/>
</dbReference>
<dbReference type="PANTHER" id="PTHR46082:SF6">
    <property type="entry name" value="AAA+ ATPASE DOMAIN-CONTAINING PROTEIN-RELATED"/>
    <property type="match status" value="1"/>
</dbReference>
<feature type="compositionally biased region" description="Polar residues" evidence="2">
    <location>
        <begin position="474"/>
        <end position="489"/>
    </location>
</feature>
<dbReference type="InParanoid" id="A0A7J6J9W6"/>
<evidence type="ECO:0000313" key="4">
    <source>
        <dbReference type="Proteomes" id="UP000011096"/>
    </source>
</evidence>
<reference evidence="3 4" key="1">
    <citation type="submission" date="2012-08" db="EMBL/GenBank/DDBJ databases">
        <authorList>
            <person name="Gan P.H.P."/>
            <person name="Ikeda K."/>
            <person name="Irieda H."/>
            <person name="Narusaka M."/>
            <person name="O'Connell R.J."/>
            <person name="Narusaka Y."/>
            <person name="Takano Y."/>
            <person name="Kubo Y."/>
            <person name="Shirasu K."/>
        </authorList>
    </citation>
    <scope>NUCLEOTIDE SEQUENCE [LARGE SCALE GENOMIC DNA]</scope>
    <source>
        <strain evidence="3 4">Nara gc5</strain>
    </source>
</reference>
<dbReference type="InterPro" id="IPR053137">
    <property type="entry name" value="NLR-like"/>
</dbReference>
<feature type="repeat" description="TPR" evidence="1">
    <location>
        <begin position="1105"/>
        <end position="1138"/>
    </location>
</feature>
<protein>
    <submittedName>
        <fullName evidence="3">Nephrocystin-3</fullName>
    </submittedName>
</protein>
<dbReference type="PANTHER" id="PTHR46082">
    <property type="entry name" value="ATP/GTP-BINDING PROTEIN-RELATED"/>
    <property type="match status" value="1"/>
</dbReference>
<evidence type="ECO:0000256" key="2">
    <source>
        <dbReference type="SAM" id="MobiDB-lite"/>
    </source>
</evidence>
<name>A0A7J6J9W6_COLFN</name>
<dbReference type="PROSITE" id="PS50005">
    <property type="entry name" value="TPR"/>
    <property type="match status" value="7"/>
</dbReference>
<dbReference type="Gene3D" id="3.40.50.300">
    <property type="entry name" value="P-loop containing nucleotide triphosphate hydrolases"/>
    <property type="match status" value="1"/>
</dbReference>
<dbReference type="Gene3D" id="1.25.40.10">
    <property type="entry name" value="Tetratricopeptide repeat domain"/>
    <property type="match status" value="3"/>
</dbReference>
<dbReference type="NCBIfam" id="NF040586">
    <property type="entry name" value="FxSxx_TPR"/>
    <property type="match status" value="1"/>
</dbReference>
<dbReference type="SUPFAM" id="SSF53167">
    <property type="entry name" value="Purine and uridine phosphorylases"/>
    <property type="match status" value="1"/>
</dbReference>
<dbReference type="OrthoDB" id="4842036at2759"/>
<feature type="repeat" description="TPR" evidence="1">
    <location>
        <begin position="895"/>
        <end position="928"/>
    </location>
</feature>
<dbReference type="EMBL" id="ANPB02000003">
    <property type="protein sequence ID" value="KAF4486533.1"/>
    <property type="molecule type" value="Genomic_DNA"/>
</dbReference>
<dbReference type="SUPFAM" id="SSF52540">
    <property type="entry name" value="P-loop containing nucleoside triphosphate hydrolases"/>
    <property type="match status" value="1"/>
</dbReference>
<dbReference type="InterPro" id="IPR011990">
    <property type="entry name" value="TPR-like_helical_dom_sf"/>
</dbReference>
<dbReference type="InterPro" id="IPR027417">
    <property type="entry name" value="P-loop_NTPase"/>
</dbReference>
<dbReference type="GO" id="GO:0003824">
    <property type="term" value="F:catalytic activity"/>
    <property type="evidence" value="ECO:0007669"/>
    <property type="project" value="InterPro"/>
</dbReference>
<organism evidence="3 4">
    <name type="scientific">Colletotrichum fructicola (strain Nara gc5)</name>
    <name type="common">Anthracnose fungus</name>
    <name type="synonym">Colletotrichum gloeosporioides (strain Nara gc5)</name>
    <dbReference type="NCBI Taxonomy" id="1213859"/>
    <lineage>
        <taxon>Eukaryota</taxon>
        <taxon>Fungi</taxon>
        <taxon>Dikarya</taxon>
        <taxon>Ascomycota</taxon>
        <taxon>Pezizomycotina</taxon>
        <taxon>Sordariomycetes</taxon>
        <taxon>Hypocreomycetidae</taxon>
        <taxon>Glomerellales</taxon>
        <taxon>Glomerellaceae</taxon>
        <taxon>Colletotrichum</taxon>
        <taxon>Colletotrichum gloeosporioides species complex</taxon>
    </lineage>
</organism>
<evidence type="ECO:0000256" key="1">
    <source>
        <dbReference type="PROSITE-ProRule" id="PRU00339"/>
    </source>
</evidence>
<dbReference type="AlphaFoldDB" id="A0A7J6J9W6"/>
<gene>
    <name evidence="3" type="ORF">CGGC5_v005933</name>
</gene>
<dbReference type="InterPro" id="IPR035994">
    <property type="entry name" value="Nucleoside_phosphorylase_sf"/>
</dbReference>
<feature type="repeat" description="TPR" evidence="1">
    <location>
        <begin position="853"/>
        <end position="886"/>
    </location>
</feature>
<dbReference type="Gene3D" id="3.40.50.1580">
    <property type="entry name" value="Nucleoside phosphorylase domain"/>
    <property type="match status" value="1"/>
</dbReference>
<dbReference type="InterPro" id="IPR019734">
    <property type="entry name" value="TPR_rpt"/>
</dbReference>
<feature type="region of interest" description="Disordered" evidence="2">
    <location>
        <begin position="470"/>
        <end position="489"/>
    </location>
</feature>
<dbReference type="PRINTS" id="PR00381">
    <property type="entry name" value="KINESINLIGHT"/>
</dbReference>
<sequence length="1235" mass="138892">MSQERSRDDYKVAWICPLEVEQIAAMEMLDEEHPVLPKSSADHNVYSLGSINGHNIVIAGLHQPGNCPAATVVAQMRMTFPNLRFGLLVGIGGGVPVQTDNGMIRLGHVVVSKPAGGHSGALQYDHGKAKDGHFERTGALAPPPAVLLNAAQTLAVQRARLDVDPVQHDVSRIDITRRRLRRFQYPGEQTDYLFPSNYIHQRQGAPCSPDCEPSKRIPRTSDDGDMFVVVHRGNIASGELVVKDALLRDKLAQHDELLCFEMEAAGAIADFPCLVVRGISDYCDSHKNDMWHGYAAAVAAAYARQLFFHLPVDEVQRCSGNATQTASSFILPFKLPGVHSVNHFVARQEELGRLYNELKWTGDRRTVILHGLGGMGKTQTTIAFAKKHRDDYSAVFWLDARDKTALKLSYQSLAQRIATETSSVTYIKNALSNRDLDEMVSAVKRWLDEPKNNRWLMIYDNYDDVKLHTRRSPSENGTGLQVGNENNAGETGSKAYDIRPFFPNTEHGAILITTRSSSVKLGQRVQLGKLADLEDSLAILASTSGRTDLSKDPDATVLAKKLDGLPLALATAGAYLDQVATSCREYLEMYEKAWLHLQEESPGLTEYDHTLYTTWDISLRHIRLQNQNAADLLRLWAYFDNHDVWYELLRAGESEKPLWLHKMIEDRLNFDKVLRVLCDHGLVEPNVAVSEPGSESQGYSMHGCVHAWTIHMLNTERSQALAWTAIRCVASRIPNREQDKYWIVQRRLLQHADRCVKRFDTGIDLEDNAWIFYNLGLLYSDQGRLKEAEAMYERALQGYEKAWGPDHTSTLDSVHCLGLLYKDQGRLKEAEAMYERALQGYEKALGPEHTSTLDTVNNLGILYKDQGRLKEAEAMYDRALQGYEKAWGPDHTSTLDTVNNLGVLYKDQGRLKEAEAMYDRALQGKEKAWGPDHTSTLDTVNNLGILYKDQGRLKEAEAMYDRALQGKEKALGPDHTSTLDTIHSLGILYKDQGRLKEAEAMYERALQGYEKALGPDHTSTLMTVNNLGILYKNQGRLKEAEAMYNQALQGYEKALGPDHISTLSTVNNLGSLYSDQGRLKEAEAMYERALQGKEKALGPDHTSTLNTINNLGSLYKDQGRLKEAEAMYERALQGYEKALHPDTLRTYVPALNALENLGDLFEQRGATNRALEHYDRVRMGIADVFGSENERCIRLSDQLHRLQLPRQESVPPPRVATDHSLRYKLKNWKERLKRA</sequence>
<reference evidence="3 4" key="2">
    <citation type="submission" date="2020-04" db="EMBL/GenBank/DDBJ databases">
        <title>Genome sequencing and assembly of multiple isolates from the Colletotrichum gloeosporioides species complex.</title>
        <authorList>
            <person name="Gan P."/>
            <person name="Shirasu K."/>
        </authorList>
    </citation>
    <scope>NUCLEOTIDE SEQUENCE [LARGE SCALE GENOMIC DNA]</scope>
    <source>
        <strain evidence="3 4">Nara gc5</strain>
    </source>
</reference>
<comment type="caution">
    <text evidence="3">The sequence shown here is derived from an EMBL/GenBank/DDBJ whole genome shotgun (WGS) entry which is preliminary data.</text>
</comment>
<dbReference type="GeneID" id="90979869"/>
<feature type="repeat" description="TPR" evidence="1">
    <location>
        <begin position="979"/>
        <end position="1012"/>
    </location>
</feature>
<dbReference type="Pfam" id="PF13424">
    <property type="entry name" value="TPR_12"/>
    <property type="match status" value="3"/>
</dbReference>
<feature type="repeat" description="TPR" evidence="1">
    <location>
        <begin position="937"/>
        <end position="970"/>
    </location>
</feature>
<keyword evidence="4" id="KW-1185">Reference proteome</keyword>
<dbReference type="Pfam" id="PF13374">
    <property type="entry name" value="TPR_10"/>
    <property type="match status" value="3"/>
</dbReference>
<dbReference type="SMART" id="SM00028">
    <property type="entry name" value="TPR"/>
    <property type="match status" value="9"/>
</dbReference>
<feature type="repeat" description="TPR" evidence="1">
    <location>
        <begin position="769"/>
        <end position="802"/>
    </location>
</feature>
<keyword evidence="1" id="KW-0802">TPR repeat</keyword>
<accession>A0A7J6J9W6</accession>
<dbReference type="PROSITE" id="PS50293">
    <property type="entry name" value="TPR_REGION"/>
    <property type="match status" value="1"/>
</dbReference>
<evidence type="ECO:0000313" key="3">
    <source>
        <dbReference type="EMBL" id="KAF4486533.1"/>
    </source>
</evidence>
<proteinExistence type="predicted"/>
<dbReference type="RefSeq" id="XP_066009068.1">
    <property type="nucleotide sequence ID" value="XM_066151602.1"/>
</dbReference>
<feature type="repeat" description="TPR" evidence="1">
    <location>
        <begin position="1063"/>
        <end position="1096"/>
    </location>
</feature>
<dbReference type="GO" id="GO:0009116">
    <property type="term" value="P:nucleoside metabolic process"/>
    <property type="evidence" value="ECO:0007669"/>
    <property type="project" value="InterPro"/>
</dbReference>
<dbReference type="Proteomes" id="UP000011096">
    <property type="component" value="Unassembled WGS sequence"/>
</dbReference>